<evidence type="ECO:0000313" key="2">
    <source>
        <dbReference type="EMBL" id="KAF2812643.1"/>
    </source>
</evidence>
<protein>
    <submittedName>
        <fullName evidence="2 4">Uncharacterized protein</fullName>
    </submittedName>
</protein>
<proteinExistence type="predicted"/>
<evidence type="ECO:0000313" key="4">
    <source>
        <dbReference type="RefSeq" id="XP_033579607.1"/>
    </source>
</evidence>
<keyword evidence="1" id="KW-0812">Transmembrane</keyword>
<reference evidence="4" key="2">
    <citation type="submission" date="2020-04" db="EMBL/GenBank/DDBJ databases">
        <authorList>
            <consortium name="NCBI Genome Project"/>
        </authorList>
    </citation>
    <scope>NUCLEOTIDE SEQUENCE</scope>
    <source>
        <strain evidence="4">CBS 304.34</strain>
    </source>
</reference>
<evidence type="ECO:0000313" key="3">
    <source>
        <dbReference type="Proteomes" id="UP000504636"/>
    </source>
</evidence>
<evidence type="ECO:0000256" key="1">
    <source>
        <dbReference type="SAM" id="Phobius"/>
    </source>
</evidence>
<keyword evidence="1" id="KW-0472">Membrane</keyword>
<dbReference type="RefSeq" id="XP_033579607.1">
    <property type="nucleotide sequence ID" value="XM_033719594.1"/>
</dbReference>
<keyword evidence="1" id="KW-1133">Transmembrane helix</keyword>
<reference evidence="4" key="3">
    <citation type="submission" date="2025-04" db="UniProtKB">
        <authorList>
            <consortium name="RefSeq"/>
        </authorList>
    </citation>
    <scope>IDENTIFICATION</scope>
    <source>
        <strain evidence="4">CBS 304.34</strain>
    </source>
</reference>
<dbReference type="GeneID" id="54460487"/>
<keyword evidence="3" id="KW-1185">Reference proteome</keyword>
<dbReference type="EMBL" id="MU003697">
    <property type="protein sequence ID" value="KAF2812643.1"/>
    <property type="molecule type" value="Genomic_DNA"/>
</dbReference>
<gene>
    <name evidence="2 4" type="ORF">BDZ99DRAFT_461297</name>
</gene>
<reference evidence="2 4" key="1">
    <citation type="journal article" date="2020" name="Stud. Mycol.">
        <title>101 Dothideomycetes genomes: a test case for predicting lifestyles and emergence of pathogens.</title>
        <authorList>
            <person name="Haridas S."/>
            <person name="Albert R."/>
            <person name="Binder M."/>
            <person name="Bloem J."/>
            <person name="Labutti K."/>
            <person name="Salamov A."/>
            <person name="Andreopoulos B."/>
            <person name="Baker S."/>
            <person name="Barry K."/>
            <person name="Bills G."/>
            <person name="Bluhm B."/>
            <person name="Cannon C."/>
            <person name="Castanera R."/>
            <person name="Culley D."/>
            <person name="Daum C."/>
            <person name="Ezra D."/>
            <person name="Gonzalez J."/>
            <person name="Henrissat B."/>
            <person name="Kuo A."/>
            <person name="Liang C."/>
            <person name="Lipzen A."/>
            <person name="Lutzoni F."/>
            <person name="Magnuson J."/>
            <person name="Mondo S."/>
            <person name="Nolan M."/>
            <person name="Ohm R."/>
            <person name="Pangilinan J."/>
            <person name="Park H.-J."/>
            <person name="Ramirez L."/>
            <person name="Alfaro M."/>
            <person name="Sun H."/>
            <person name="Tritt A."/>
            <person name="Yoshinaga Y."/>
            <person name="Zwiers L.-H."/>
            <person name="Turgeon B."/>
            <person name="Goodwin S."/>
            <person name="Spatafora J."/>
            <person name="Crous P."/>
            <person name="Grigoriev I."/>
        </authorList>
    </citation>
    <scope>NUCLEOTIDE SEQUENCE</scope>
    <source>
        <strain evidence="2 4">CBS 304.34</strain>
    </source>
</reference>
<organism evidence="2">
    <name type="scientific">Mytilinidion resinicola</name>
    <dbReference type="NCBI Taxonomy" id="574789"/>
    <lineage>
        <taxon>Eukaryota</taxon>
        <taxon>Fungi</taxon>
        <taxon>Dikarya</taxon>
        <taxon>Ascomycota</taxon>
        <taxon>Pezizomycotina</taxon>
        <taxon>Dothideomycetes</taxon>
        <taxon>Pleosporomycetidae</taxon>
        <taxon>Mytilinidiales</taxon>
        <taxon>Mytilinidiaceae</taxon>
        <taxon>Mytilinidion</taxon>
    </lineage>
</organism>
<dbReference type="AlphaFoldDB" id="A0A6A6YW78"/>
<sequence length="92" mass="10171">MIALLRNIGEDTDSPDTAVYLHGHPQSALMELVKKSDDEQSQPIKVSVTATKGKQLSCHAGREKRWYTRQAFCLVCTPVCHCLGCFGMFLGT</sequence>
<feature type="transmembrane region" description="Helical" evidence="1">
    <location>
        <begin position="71"/>
        <end position="90"/>
    </location>
</feature>
<accession>A0A6A6YW78</accession>
<name>A0A6A6YW78_9PEZI</name>
<dbReference type="Proteomes" id="UP000504636">
    <property type="component" value="Unplaced"/>
</dbReference>